<feature type="region of interest" description="Disordered" evidence="1">
    <location>
        <begin position="1"/>
        <end position="67"/>
    </location>
</feature>
<dbReference type="AlphaFoldDB" id="A0A6J4LP78"/>
<feature type="non-terminal residue" evidence="2">
    <location>
        <position position="1"/>
    </location>
</feature>
<accession>A0A6J4LP78</accession>
<protein>
    <submittedName>
        <fullName evidence="2">Uncharacterized protein</fullName>
    </submittedName>
</protein>
<reference evidence="2" key="1">
    <citation type="submission" date="2020-02" db="EMBL/GenBank/DDBJ databases">
        <authorList>
            <person name="Meier V. D."/>
        </authorList>
    </citation>
    <scope>NUCLEOTIDE SEQUENCE</scope>
    <source>
        <strain evidence="2">AVDCRST_MAG40</strain>
    </source>
</reference>
<feature type="non-terminal residue" evidence="2">
    <location>
        <position position="67"/>
    </location>
</feature>
<name>A0A6J4LP78_9BACT</name>
<sequence length="67" mass="6975">WRWSSPSGSRTKRSSPKRGGLGRPPRSTCSASAAACTSTWRGSPPVTSAASGPLRACRDAASTIQTR</sequence>
<evidence type="ECO:0000313" key="2">
    <source>
        <dbReference type="EMBL" id="CAA9337612.1"/>
    </source>
</evidence>
<feature type="compositionally biased region" description="Low complexity" evidence="1">
    <location>
        <begin position="27"/>
        <end position="39"/>
    </location>
</feature>
<proteinExistence type="predicted"/>
<organism evidence="2">
    <name type="scientific">uncultured Gemmatimonadaceae bacterium</name>
    <dbReference type="NCBI Taxonomy" id="246130"/>
    <lineage>
        <taxon>Bacteria</taxon>
        <taxon>Pseudomonadati</taxon>
        <taxon>Gemmatimonadota</taxon>
        <taxon>Gemmatimonadia</taxon>
        <taxon>Gemmatimonadales</taxon>
        <taxon>Gemmatimonadaceae</taxon>
        <taxon>environmental samples</taxon>
    </lineage>
</organism>
<evidence type="ECO:0000256" key="1">
    <source>
        <dbReference type="SAM" id="MobiDB-lite"/>
    </source>
</evidence>
<gene>
    <name evidence="2" type="ORF">AVDCRST_MAG40-2245</name>
</gene>
<dbReference type="EMBL" id="CADCTX010000656">
    <property type="protein sequence ID" value="CAA9337612.1"/>
    <property type="molecule type" value="Genomic_DNA"/>
</dbReference>